<evidence type="ECO:0000256" key="1">
    <source>
        <dbReference type="ARBA" id="ARBA00010531"/>
    </source>
</evidence>
<dbReference type="PIRSF" id="PIRSF002155">
    <property type="entry name" value="Ribosomal_L1"/>
    <property type="match status" value="1"/>
</dbReference>
<dbReference type="InterPro" id="IPR005878">
    <property type="entry name" value="Ribosom_uL1_bac-type"/>
</dbReference>
<gene>
    <name evidence="9" type="primary">rplA</name>
    <name evidence="11" type="ORF">RHABOEDO_000812</name>
</gene>
<keyword evidence="5 9" id="KW-0694">RNA-binding</keyword>
<keyword evidence="9" id="KW-0820">tRNA-binding</keyword>
<dbReference type="NCBIfam" id="TIGR01169">
    <property type="entry name" value="rplA_bact"/>
    <property type="match status" value="1"/>
</dbReference>
<comment type="similarity">
    <text evidence="1 9 10">Belongs to the universal ribosomal protein uL1 family.</text>
</comment>
<organism evidence="11 12">
    <name type="scientific">Candidatus Rhabdochlamydia oedothoracis</name>
    <dbReference type="NCBI Taxonomy" id="2720720"/>
    <lineage>
        <taxon>Bacteria</taxon>
        <taxon>Pseudomonadati</taxon>
        <taxon>Chlamydiota</taxon>
        <taxon>Chlamydiia</taxon>
        <taxon>Parachlamydiales</taxon>
        <taxon>Candidatus Rhabdochlamydiaceae</taxon>
        <taxon>Candidatus Rhabdochlamydia</taxon>
    </lineage>
</organism>
<evidence type="ECO:0000256" key="5">
    <source>
        <dbReference type="ARBA" id="ARBA00022884"/>
    </source>
</evidence>
<evidence type="ECO:0000313" key="12">
    <source>
        <dbReference type="Proteomes" id="UP000826014"/>
    </source>
</evidence>
<reference evidence="11 12" key="1">
    <citation type="journal article" date="2022" name="bioRxiv">
        <title>Ecology and evolution of chlamydial symbionts of arthropods.</title>
        <authorList>
            <person name="Halter T."/>
            <person name="Koestlbacher S."/>
            <person name="Collingro A."/>
            <person name="Sixt B.S."/>
            <person name="Toenshoff E.R."/>
            <person name="Hendrickx F."/>
            <person name="Kostanjsek R."/>
            <person name="Horn M."/>
        </authorList>
    </citation>
    <scope>NUCLEOTIDE SEQUENCE [LARGE SCALE GENOMIC DNA]</scope>
    <source>
        <strain evidence="11">W744xW776</strain>
    </source>
</reference>
<dbReference type="RefSeq" id="WP_215216598.1">
    <property type="nucleotide sequence ID" value="NZ_CP075587.1"/>
</dbReference>
<keyword evidence="6 9" id="KW-0689">Ribosomal protein</keyword>
<sequence>MHRSKRFREIASKIKPHEKYDLAQAIEILKNCPPVKFDQSVELSLKTSIDAQKPDQQVRGTVSLPNGTGKQTILVVFAKGEKIQEALDAGADYAGNEELFEKIKKGWTSFDVVIATPDMMRDLGRYAKILGPRGLMPTPKAGTVTNDVASVCKQVKMGRIEFRTDKQGVINTLIGKLSFSPENLIENITAFLNAIVRAKPSSAKGQYIQSIVLSSTMGPGLKVDLSVIAGLQGTKGQ</sequence>
<dbReference type="Proteomes" id="UP000826014">
    <property type="component" value="Chromosome"/>
</dbReference>
<name>A0ABX8V0E3_9BACT</name>
<dbReference type="Gene3D" id="3.30.190.20">
    <property type="match status" value="1"/>
</dbReference>
<dbReference type="PANTHER" id="PTHR36427:SF3">
    <property type="entry name" value="LARGE RIBOSOMAL SUBUNIT PROTEIN UL1M"/>
    <property type="match status" value="1"/>
</dbReference>
<evidence type="ECO:0000256" key="10">
    <source>
        <dbReference type="RuleBase" id="RU000659"/>
    </source>
</evidence>
<evidence type="ECO:0000256" key="2">
    <source>
        <dbReference type="ARBA" id="ARBA00022491"/>
    </source>
</evidence>
<dbReference type="InterPro" id="IPR023673">
    <property type="entry name" value="Ribosomal_uL1_CS"/>
</dbReference>
<dbReference type="GO" id="GO:0005840">
    <property type="term" value="C:ribosome"/>
    <property type="evidence" value="ECO:0007669"/>
    <property type="project" value="UniProtKB-KW"/>
</dbReference>
<evidence type="ECO:0000256" key="7">
    <source>
        <dbReference type="ARBA" id="ARBA00023274"/>
    </source>
</evidence>
<accession>A0ABX8V0E3</accession>
<evidence type="ECO:0000256" key="3">
    <source>
        <dbReference type="ARBA" id="ARBA00022730"/>
    </source>
</evidence>
<dbReference type="InterPro" id="IPR002143">
    <property type="entry name" value="Ribosomal_uL1"/>
</dbReference>
<dbReference type="InterPro" id="IPR028364">
    <property type="entry name" value="Ribosomal_uL1/biogenesis"/>
</dbReference>
<dbReference type="CDD" id="cd00403">
    <property type="entry name" value="Ribosomal_L1"/>
    <property type="match status" value="1"/>
</dbReference>
<evidence type="ECO:0000256" key="4">
    <source>
        <dbReference type="ARBA" id="ARBA00022845"/>
    </source>
</evidence>
<evidence type="ECO:0000256" key="8">
    <source>
        <dbReference type="ARBA" id="ARBA00035241"/>
    </source>
</evidence>
<dbReference type="PANTHER" id="PTHR36427">
    <property type="entry name" value="54S RIBOSOMAL PROTEIN L1, MITOCHONDRIAL"/>
    <property type="match status" value="1"/>
</dbReference>
<keyword evidence="3 9" id="KW-0699">rRNA-binding</keyword>
<protein>
    <recommendedName>
        <fullName evidence="8 9">Large ribosomal subunit protein uL1</fullName>
    </recommendedName>
</protein>
<comment type="subunit">
    <text evidence="9">Part of the 50S ribosomal subunit.</text>
</comment>
<keyword evidence="4 9" id="KW-0810">Translation regulation</keyword>
<comment type="function">
    <text evidence="9">Binds directly to 23S rRNA. The L1 stalk is quite mobile in the ribosome, and is involved in E site tRNA release.</text>
</comment>
<comment type="function">
    <text evidence="9">Protein L1 is also a translational repressor protein, it controls the translation of the L11 operon by binding to its mRNA.</text>
</comment>
<dbReference type="InterPro" id="IPR023674">
    <property type="entry name" value="Ribosomal_uL1-like"/>
</dbReference>
<keyword evidence="2 9" id="KW-0678">Repressor</keyword>
<proteinExistence type="inferred from homology"/>
<evidence type="ECO:0000256" key="9">
    <source>
        <dbReference type="HAMAP-Rule" id="MF_01318"/>
    </source>
</evidence>
<dbReference type="PROSITE" id="PS01199">
    <property type="entry name" value="RIBOSOMAL_L1"/>
    <property type="match status" value="1"/>
</dbReference>
<dbReference type="EMBL" id="CP075587">
    <property type="protein sequence ID" value="QYF48621.1"/>
    <property type="molecule type" value="Genomic_DNA"/>
</dbReference>
<evidence type="ECO:0000256" key="6">
    <source>
        <dbReference type="ARBA" id="ARBA00022980"/>
    </source>
</evidence>
<keyword evidence="7 9" id="KW-0687">Ribonucleoprotein</keyword>
<dbReference type="InterPro" id="IPR016095">
    <property type="entry name" value="Ribosomal_uL1_3-a/b-sand"/>
</dbReference>
<keyword evidence="12" id="KW-1185">Reference proteome</keyword>
<dbReference type="Pfam" id="PF00687">
    <property type="entry name" value="Ribosomal_L1"/>
    <property type="match status" value="1"/>
</dbReference>
<dbReference type="Gene3D" id="3.40.50.790">
    <property type="match status" value="1"/>
</dbReference>
<dbReference type="HAMAP" id="MF_01318_B">
    <property type="entry name" value="Ribosomal_uL1_B"/>
    <property type="match status" value="1"/>
</dbReference>
<evidence type="ECO:0000313" key="11">
    <source>
        <dbReference type="EMBL" id="QYF48621.1"/>
    </source>
</evidence>
<dbReference type="SUPFAM" id="SSF56808">
    <property type="entry name" value="Ribosomal protein L1"/>
    <property type="match status" value="1"/>
</dbReference>